<name>A0A445A2W8_ARAHY</name>
<accession>A0A445A2W8</accession>
<evidence type="ECO:0000313" key="1">
    <source>
        <dbReference type="EMBL" id="RYR20786.1"/>
    </source>
</evidence>
<dbReference type="Proteomes" id="UP000289738">
    <property type="component" value="Chromosome B03"/>
</dbReference>
<protein>
    <submittedName>
        <fullName evidence="1">Uncharacterized protein</fullName>
    </submittedName>
</protein>
<evidence type="ECO:0000313" key="2">
    <source>
        <dbReference type="Proteomes" id="UP000289738"/>
    </source>
</evidence>
<sequence length="187" mass="20113">MALRAPPHFTSLPHAFTPIPSNCSISGASQPCTAVAPCLVVTLNLRCTELPLPQNFVTPPPGSSLSAGRDIPFQTLMCIFPPLSSSPPSSSPPSSSSSPSPVFTLSTFPVSPLEIFKPNLTPFRVACSQRRDFEPIGSHGSETLWYSHGFDIKDDEKTQIDSAATIKLENVEDIWNLRGILNTSFGT</sequence>
<proteinExistence type="predicted"/>
<dbReference type="EMBL" id="SDMP01000013">
    <property type="protein sequence ID" value="RYR20786.1"/>
    <property type="molecule type" value="Genomic_DNA"/>
</dbReference>
<gene>
    <name evidence="1" type="ORF">Ahy_B03g066021</name>
</gene>
<keyword evidence="2" id="KW-1185">Reference proteome</keyword>
<reference evidence="1 2" key="1">
    <citation type="submission" date="2019-01" db="EMBL/GenBank/DDBJ databases">
        <title>Sequencing of cultivated peanut Arachis hypogaea provides insights into genome evolution and oil improvement.</title>
        <authorList>
            <person name="Chen X."/>
        </authorList>
    </citation>
    <scope>NUCLEOTIDE SEQUENCE [LARGE SCALE GENOMIC DNA]</scope>
    <source>
        <strain evidence="2">cv. Fuhuasheng</strain>
        <tissue evidence="1">Leaves</tissue>
    </source>
</reference>
<comment type="caution">
    <text evidence="1">The sequence shown here is derived from an EMBL/GenBank/DDBJ whole genome shotgun (WGS) entry which is preliminary data.</text>
</comment>
<dbReference type="AlphaFoldDB" id="A0A445A2W8"/>
<organism evidence="1 2">
    <name type="scientific">Arachis hypogaea</name>
    <name type="common">Peanut</name>
    <dbReference type="NCBI Taxonomy" id="3818"/>
    <lineage>
        <taxon>Eukaryota</taxon>
        <taxon>Viridiplantae</taxon>
        <taxon>Streptophyta</taxon>
        <taxon>Embryophyta</taxon>
        <taxon>Tracheophyta</taxon>
        <taxon>Spermatophyta</taxon>
        <taxon>Magnoliopsida</taxon>
        <taxon>eudicotyledons</taxon>
        <taxon>Gunneridae</taxon>
        <taxon>Pentapetalae</taxon>
        <taxon>rosids</taxon>
        <taxon>fabids</taxon>
        <taxon>Fabales</taxon>
        <taxon>Fabaceae</taxon>
        <taxon>Papilionoideae</taxon>
        <taxon>50 kb inversion clade</taxon>
        <taxon>dalbergioids sensu lato</taxon>
        <taxon>Dalbergieae</taxon>
        <taxon>Pterocarpus clade</taxon>
        <taxon>Arachis</taxon>
    </lineage>
</organism>